<dbReference type="AlphaFoldDB" id="A0A1G6NRY8"/>
<proteinExistence type="predicted"/>
<keyword evidence="2" id="KW-0479">Metal-binding</keyword>
<accession>A0A1G6NRY8</accession>
<name>A0A1G6NRY8_9ACTN</name>
<feature type="domain" description="PIN" evidence="5">
    <location>
        <begin position="3"/>
        <end position="117"/>
    </location>
</feature>
<keyword evidence="3" id="KW-0378">Hydrolase</keyword>
<dbReference type="InterPro" id="IPR052919">
    <property type="entry name" value="TA_system_RNase"/>
</dbReference>
<dbReference type="SUPFAM" id="SSF88723">
    <property type="entry name" value="PIN domain-like"/>
    <property type="match status" value="1"/>
</dbReference>
<evidence type="ECO:0000313" key="6">
    <source>
        <dbReference type="EMBL" id="SDC70740.1"/>
    </source>
</evidence>
<dbReference type="OrthoDB" id="9798990at2"/>
<gene>
    <name evidence="6" type="ORF">SAMN05660690_2212</name>
</gene>
<dbReference type="PANTHER" id="PTHR36173">
    <property type="entry name" value="RIBONUCLEASE VAPC16-RELATED"/>
    <property type="match status" value="1"/>
</dbReference>
<dbReference type="GO" id="GO:0016787">
    <property type="term" value="F:hydrolase activity"/>
    <property type="evidence" value="ECO:0007669"/>
    <property type="project" value="UniProtKB-KW"/>
</dbReference>
<dbReference type="GO" id="GO:0046872">
    <property type="term" value="F:metal ion binding"/>
    <property type="evidence" value="ECO:0007669"/>
    <property type="project" value="UniProtKB-KW"/>
</dbReference>
<dbReference type="CDD" id="cd09872">
    <property type="entry name" value="PIN_Sll0205-like"/>
    <property type="match status" value="1"/>
</dbReference>
<evidence type="ECO:0000256" key="1">
    <source>
        <dbReference type="ARBA" id="ARBA00022722"/>
    </source>
</evidence>
<dbReference type="InterPro" id="IPR029060">
    <property type="entry name" value="PIN-like_dom_sf"/>
</dbReference>
<organism evidence="6 7">
    <name type="scientific">Geodermatophilus telluris</name>
    <dbReference type="NCBI Taxonomy" id="1190417"/>
    <lineage>
        <taxon>Bacteria</taxon>
        <taxon>Bacillati</taxon>
        <taxon>Actinomycetota</taxon>
        <taxon>Actinomycetes</taxon>
        <taxon>Geodermatophilales</taxon>
        <taxon>Geodermatophilaceae</taxon>
        <taxon>Geodermatophilus</taxon>
    </lineage>
</organism>
<evidence type="ECO:0000313" key="7">
    <source>
        <dbReference type="Proteomes" id="UP000199416"/>
    </source>
</evidence>
<keyword evidence="7" id="KW-1185">Reference proteome</keyword>
<dbReference type="InterPro" id="IPR002716">
    <property type="entry name" value="PIN_dom"/>
</dbReference>
<dbReference type="InterPro" id="IPR041705">
    <property type="entry name" value="PIN_Sll0205"/>
</dbReference>
<reference evidence="7" key="1">
    <citation type="submission" date="2016-10" db="EMBL/GenBank/DDBJ databases">
        <authorList>
            <person name="Varghese N."/>
            <person name="Submissions S."/>
        </authorList>
    </citation>
    <scope>NUCLEOTIDE SEQUENCE [LARGE SCALE GENOMIC DNA]</scope>
    <source>
        <strain evidence="7">DSM 45421</strain>
    </source>
</reference>
<dbReference type="Gene3D" id="3.40.50.1010">
    <property type="entry name" value="5'-nuclease"/>
    <property type="match status" value="1"/>
</dbReference>
<dbReference type="STRING" id="1190417.SAMN05660690_2212"/>
<dbReference type="PANTHER" id="PTHR36173:SF2">
    <property type="entry name" value="RIBONUCLEASE VAPC16"/>
    <property type="match status" value="1"/>
</dbReference>
<evidence type="ECO:0000256" key="4">
    <source>
        <dbReference type="ARBA" id="ARBA00022842"/>
    </source>
</evidence>
<evidence type="ECO:0000259" key="5">
    <source>
        <dbReference type="Pfam" id="PF01850"/>
    </source>
</evidence>
<keyword evidence="4" id="KW-0460">Magnesium</keyword>
<sequence>MRVLLDTHVLLWAAATPERLGADTGLLTDADSRLASAVCFWELAIKQRLGKVSVGADVRTWTRRVTRELALDHLPVTAEHAAAVEQLPDVHRDPFDRLLVAQAVAEGAVLLTADQRLLGYGDVVRLLG</sequence>
<evidence type="ECO:0000256" key="3">
    <source>
        <dbReference type="ARBA" id="ARBA00022801"/>
    </source>
</evidence>
<evidence type="ECO:0000256" key="2">
    <source>
        <dbReference type="ARBA" id="ARBA00022723"/>
    </source>
</evidence>
<keyword evidence="1" id="KW-0540">Nuclease</keyword>
<dbReference type="Proteomes" id="UP000199416">
    <property type="component" value="Unassembled WGS sequence"/>
</dbReference>
<dbReference type="EMBL" id="FMZF01000003">
    <property type="protein sequence ID" value="SDC70740.1"/>
    <property type="molecule type" value="Genomic_DNA"/>
</dbReference>
<protein>
    <submittedName>
        <fullName evidence="6">PIN domain nuclease, a component of toxin-antitoxin system (PIN domain)</fullName>
    </submittedName>
</protein>
<dbReference type="RefSeq" id="WP_091365922.1">
    <property type="nucleotide sequence ID" value="NZ_FMZF01000003.1"/>
</dbReference>
<dbReference type="Pfam" id="PF01850">
    <property type="entry name" value="PIN"/>
    <property type="match status" value="1"/>
</dbReference>
<dbReference type="GO" id="GO:0004518">
    <property type="term" value="F:nuclease activity"/>
    <property type="evidence" value="ECO:0007669"/>
    <property type="project" value="UniProtKB-KW"/>
</dbReference>